<dbReference type="Pfam" id="PF14016">
    <property type="entry name" value="DUF4232"/>
    <property type="match status" value="1"/>
</dbReference>
<sequence>MVRRMCVLAGLVLLMSACGTEDQASTGDGPTRTATETVTVTPSPSTTTAPDGGTESAPPEAADTKCVAMELEGEIANADAGAGNRYANLVVTNKSQRECTLYGYGGLEFVDADGNANPTDLVRTPNPGPSLVTLAPGESAAKKLHWGVVPTGDEPATGRCQPPSAGIRVIPPDDTQAFVVSHDFGSVCGAGHVEGSAYFTP</sequence>
<comment type="caution">
    <text evidence="4">The sequence shown here is derived from an EMBL/GenBank/DDBJ whole genome shotgun (WGS) entry which is preliminary data.</text>
</comment>
<evidence type="ECO:0000256" key="1">
    <source>
        <dbReference type="SAM" id="MobiDB-lite"/>
    </source>
</evidence>
<keyword evidence="2" id="KW-0732">Signal</keyword>
<evidence type="ECO:0000259" key="3">
    <source>
        <dbReference type="Pfam" id="PF14016"/>
    </source>
</evidence>
<evidence type="ECO:0000313" key="4">
    <source>
        <dbReference type="EMBL" id="MCT2582756.1"/>
    </source>
</evidence>
<name>A0ABT2J4G8_9PSEU</name>
<feature type="chain" id="PRO_5045840403" evidence="2">
    <location>
        <begin position="25"/>
        <end position="201"/>
    </location>
</feature>
<feature type="region of interest" description="Disordered" evidence="1">
    <location>
        <begin position="21"/>
        <end position="62"/>
    </location>
</feature>
<feature type="domain" description="DUF4232" evidence="3">
    <location>
        <begin position="66"/>
        <end position="188"/>
    </location>
</feature>
<dbReference type="RefSeq" id="WP_260190093.1">
    <property type="nucleotide sequence ID" value="NZ_JAFFZE010000006.1"/>
</dbReference>
<dbReference type="EMBL" id="JAFFZE010000006">
    <property type="protein sequence ID" value="MCT2582756.1"/>
    <property type="molecule type" value="Genomic_DNA"/>
</dbReference>
<dbReference type="PROSITE" id="PS51257">
    <property type="entry name" value="PROKAR_LIPOPROTEIN"/>
    <property type="match status" value="1"/>
</dbReference>
<keyword evidence="5" id="KW-1185">Reference proteome</keyword>
<organism evidence="4 5">
    <name type="scientific">Actinophytocola gossypii</name>
    <dbReference type="NCBI Taxonomy" id="2812003"/>
    <lineage>
        <taxon>Bacteria</taxon>
        <taxon>Bacillati</taxon>
        <taxon>Actinomycetota</taxon>
        <taxon>Actinomycetes</taxon>
        <taxon>Pseudonocardiales</taxon>
        <taxon>Pseudonocardiaceae</taxon>
    </lineage>
</organism>
<protein>
    <submittedName>
        <fullName evidence="4">DUF4232 domain-containing protein</fullName>
    </submittedName>
</protein>
<reference evidence="4 5" key="1">
    <citation type="submission" date="2021-02" db="EMBL/GenBank/DDBJ databases">
        <title>Actinophytocola xerophila sp. nov., isolated from soil of cotton cropping field.</title>
        <authorList>
            <person name="Huang R."/>
            <person name="Chen X."/>
            <person name="Ge X."/>
            <person name="Liu W."/>
        </authorList>
    </citation>
    <scope>NUCLEOTIDE SEQUENCE [LARGE SCALE GENOMIC DNA]</scope>
    <source>
        <strain evidence="4 5">S1-96</strain>
    </source>
</reference>
<evidence type="ECO:0000313" key="5">
    <source>
        <dbReference type="Proteomes" id="UP001156441"/>
    </source>
</evidence>
<gene>
    <name evidence="4" type="ORF">JT362_06445</name>
</gene>
<proteinExistence type="predicted"/>
<dbReference type="Proteomes" id="UP001156441">
    <property type="component" value="Unassembled WGS sequence"/>
</dbReference>
<feature type="signal peptide" evidence="2">
    <location>
        <begin position="1"/>
        <end position="24"/>
    </location>
</feature>
<evidence type="ECO:0000256" key="2">
    <source>
        <dbReference type="SAM" id="SignalP"/>
    </source>
</evidence>
<accession>A0ABT2J4G8</accession>
<dbReference type="InterPro" id="IPR025326">
    <property type="entry name" value="DUF4232"/>
</dbReference>
<feature type="compositionally biased region" description="Low complexity" evidence="1">
    <location>
        <begin position="30"/>
        <end position="50"/>
    </location>
</feature>